<evidence type="ECO:0000256" key="1">
    <source>
        <dbReference type="ARBA" id="ARBA00004141"/>
    </source>
</evidence>
<feature type="transmembrane region" description="Helical" evidence="5">
    <location>
        <begin position="244"/>
        <end position="269"/>
    </location>
</feature>
<evidence type="ECO:0000256" key="3">
    <source>
        <dbReference type="ARBA" id="ARBA00022989"/>
    </source>
</evidence>
<dbReference type="RefSeq" id="WP_274456384.1">
    <property type="nucleotide sequence ID" value="NZ_CP067097.1"/>
</dbReference>
<feature type="transmembrane region" description="Helical" evidence="5">
    <location>
        <begin position="20"/>
        <end position="39"/>
    </location>
</feature>
<comment type="subcellular location">
    <subcellularLocation>
        <location evidence="1">Membrane</location>
        <topology evidence="1">Multi-pass membrane protein</topology>
    </subcellularLocation>
</comment>
<feature type="transmembrane region" description="Helical" evidence="5">
    <location>
        <begin position="144"/>
        <end position="165"/>
    </location>
</feature>
<gene>
    <name evidence="7" type="ORF">J2S03_000840</name>
</gene>
<feature type="transmembrane region" description="Helical" evidence="5">
    <location>
        <begin position="312"/>
        <end position="330"/>
    </location>
</feature>
<dbReference type="Proteomes" id="UP001232973">
    <property type="component" value="Unassembled WGS sequence"/>
</dbReference>
<name>A0ABT9XFE7_9BACL</name>
<evidence type="ECO:0000259" key="6">
    <source>
        <dbReference type="Pfam" id="PF13515"/>
    </source>
</evidence>
<feature type="transmembrane region" description="Helical" evidence="5">
    <location>
        <begin position="120"/>
        <end position="138"/>
    </location>
</feature>
<accession>A0ABT9XFE7</accession>
<feature type="transmembrane region" description="Helical" evidence="5">
    <location>
        <begin position="186"/>
        <end position="207"/>
    </location>
</feature>
<keyword evidence="2 5" id="KW-0812">Transmembrane</keyword>
<dbReference type="EMBL" id="JAUSTP010000003">
    <property type="protein sequence ID" value="MDQ0189026.1"/>
    <property type="molecule type" value="Genomic_DNA"/>
</dbReference>
<keyword evidence="8" id="KW-1185">Reference proteome</keyword>
<evidence type="ECO:0000313" key="7">
    <source>
        <dbReference type="EMBL" id="MDQ0189026.1"/>
    </source>
</evidence>
<evidence type="ECO:0000256" key="2">
    <source>
        <dbReference type="ARBA" id="ARBA00022692"/>
    </source>
</evidence>
<proteinExistence type="predicted"/>
<protein>
    <submittedName>
        <fullName evidence="7">Membrane protein YccC</fullName>
    </submittedName>
</protein>
<reference evidence="7 8" key="1">
    <citation type="submission" date="2023-07" db="EMBL/GenBank/DDBJ databases">
        <title>Genomic Encyclopedia of Type Strains, Phase IV (KMG-IV): sequencing the most valuable type-strain genomes for metagenomic binning, comparative biology and taxonomic classification.</title>
        <authorList>
            <person name="Goeker M."/>
        </authorList>
    </citation>
    <scope>NUCLEOTIDE SEQUENCE [LARGE SCALE GENOMIC DNA]</scope>
    <source>
        <strain evidence="7 8">DSM 4006</strain>
    </source>
</reference>
<comment type="caution">
    <text evidence="7">The sequence shown here is derived from an EMBL/GenBank/DDBJ whole genome shotgun (WGS) entry which is preliminary data.</text>
</comment>
<keyword evidence="3 5" id="KW-1133">Transmembrane helix</keyword>
<evidence type="ECO:0000256" key="5">
    <source>
        <dbReference type="SAM" id="Phobius"/>
    </source>
</evidence>
<evidence type="ECO:0000256" key="4">
    <source>
        <dbReference type="ARBA" id="ARBA00023136"/>
    </source>
</evidence>
<dbReference type="InterPro" id="IPR049453">
    <property type="entry name" value="Memb_transporter_dom"/>
</dbReference>
<organism evidence="7 8">
    <name type="scientific">Alicyclobacillus cycloheptanicus</name>
    <dbReference type="NCBI Taxonomy" id="1457"/>
    <lineage>
        <taxon>Bacteria</taxon>
        <taxon>Bacillati</taxon>
        <taxon>Bacillota</taxon>
        <taxon>Bacilli</taxon>
        <taxon>Bacillales</taxon>
        <taxon>Alicyclobacillaceae</taxon>
        <taxon>Alicyclobacillus</taxon>
    </lineage>
</organism>
<sequence>MISTSDITGAFYVRKAKPPWGKAAVASLTMGICMLAGAVLGHVEWGMLATTGGFASLYVHNESYRVRAWKLPLVTLGLAASLGLATLFAGHLWTLTCTLVLVSMAGTLVAGVLRLPPPGGYFFVLVCALGTGLPVAPGQVGLRVGLSLVGGAIAWLIAMAACLLSSLRGLEPPVQAPAARAPVRSVLPAVLRIGVGVLVATAIAAWLGNPRPYWVPLTCASVLQGATMVATMHRTIQRAAGTALGVLVAGAILALHPPVWCLIVCLMAFQCIAEIMIVRNYGLAVIAITPLPLILIESGYPTMKAGILVNARLLDTLLGCAIGIFIALLFRRHTDRHAAASGAGQAR</sequence>
<feature type="domain" description="Integral membrane bound transporter" evidence="6">
    <location>
        <begin position="199"/>
        <end position="326"/>
    </location>
</feature>
<feature type="transmembrane region" description="Helical" evidence="5">
    <location>
        <begin position="281"/>
        <end position="300"/>
    </location>
</feature>
<evidence type="ECO:0000313" key="8">
    <source>
        <dbReference type="Proteomes" id="UP001232973"/>
    </source>
</evidence>
<keyword evidence="4 5" id="KW-0472">Membrane</keyword>
<feature type="transmembrane region" description="Helical" evidence="5">
    <location>
        <begin position="93"/>
        <end position="113"/>
    </location>
</feature>
<dbReference type="Pfam" id="PF13515">
    <property type="entry name" value="FUSC_2"/>
    <property type="match status" value="1"/>
</dbReference>